<evidence type="ECO:0000313" key="3">
    <source>
        <dbReference type="Proteomes" id="UP000228681"/>
    </source>
</evidence>
<keyword evidence="1" id="KW-0812">Transmembrane</keyword>
<sequence length="173" mass="20563">MTDFFQNISNFINSADFQQNLLIAKIVAYILILLFIVAILYFLRVSSYMRFRFWQDMVEILTFRFYAVKKIEKQWQGLVKKLELPSEAEWKLAVIEAESILDETFQRMGFSGESFGERLKQVKPEQLKNLEDVWEAHKIRNNIVHDPDYRLSLDQAKKVLEIYEKALRDLGVF</sequence>
<protein>
    <recommendedName>
        <fullName evidence="4">DUF4145 domain-containing protein</fullName>
    </recommendedName>
</protein>
<dbReference type="AlphaFoldDB" id="A0A2G9YZY9"/>
<evidence type="ECO:0008006" key="4">
    <source>
        <dbReference type="Google" id="ProtNLM"/>
    </source>
</evidence>
<evidence type="ECO:0000256" key="1">
    <source>
        <dbReference type="SAM" id="Phobius"/>
    </source>
</evidence>
<keyword evidence="1" id="KW-1133">Transmembrane helix</keyword>
<feature type="transmembrane region" description="Helical" evidence="1">
    <location>
        <begin position="20"/>
        <end position="43"/>
    </location>
</feature>
<keyword evidence="1" id="KW-0472">Membrane</keyword>
<dbReference type="Proteomes" id="UP000228681">
    <property type="component" value="Unassembled WGS sequence"/>
</dbReference>
<proteinExistence type="predicted"/>
<name>A0A2G9YZY9_9BACT</name>
<evidence type="ECO:0000313" key="2">
    <source>
        <dbReference type="EMBL" id="PIP24800.1"/>
    </source>
</evidence>
<dbReference type="EMBL" id="PCRS01000041">
    <property type="protein sequence ID" value="PIP24800.1"/>
    <property type="molecule type" value="Genomic_DNA"/>
</dbReference>
<comment type="caution">
    <text evidence="2">The sequence shown here is derived from an EMBL/GenBank/DDBJ whole genome shotgun (WGS) entry which is preliminary data.</text>
</comment>
<reference evidence="2 3" key="1">
    <citation type="submission" date="2017-09" db="EMBL/GenBank/DDBJ databases">
        <title>Depth-based differentiation of microbial function through sediment-hosted aquifers and enrichment of novel symbionts in the deep terrestrial subsurface.</title>
        <authorList>
            <person name="Probst A.J."/>
            <person name="Ladd B."/>
            <person name="Jarett J.K."/>
            <person name="Geller-Mcgrath D.E."/>
            <person name="Sieber C.M."/>
            <person name="Emerson J.B."/>
            <person name="Anantharaman K."/>
            <person name="Thomas B.C."/>
            <person name="Malmstrom R."/>
            <person name="Stieglmeier M."/>
            <person name="Klingl A."/>
            <person name="Woyke T."/>
            <person name="Ryan C.M."/>
            <person name="Banfield J.F."/>
        </authorList>
    </citation>
    <scope>NUCLEOTIDE SEQUENCE [LARGE SCALE GENOMIC DNA]</scope>
    <source>
        <strain evidence="2">CG23_combo_of_CG06-09_8_20_14_all_36_12</strain>
    </source>
</reference>
<organism evidence="2 3">
    <name type="scientific">Candidatus Nealsonbacteria bacterium CG23_combo_of_CG06-09_8_20_14_all_36_12</name>
    <dbReference type="NCBI Taxonomy" id="1974718"/>
    <lineage>
        <taxon>Bacteria</taxon>
        <taxon>Candidatus Nealsoniibacteriota</taxon>
    </lineage>
</organism>
<gene>
    <name evidence="2" type="ORF">COX34_02280</name>
</gene>
<accession>A0A2G9YZY9</accession>